<comment type="caution">
    <text evidence="2">The sequence shown here is derived from an EMBL/GenBank/DDBJ whole genome shotgun (WGS) entry which is preliminary data.</text>
</comment>
<dbReference type="Proteomes" id="UP000596938">
    <property type="component" value="Unassembled WGS sequence"/>
</dbReference>
<dbReference type="PANTHER" id="PTHR43685">
    <property type="entry name" value="GLYCOSYLTRANSFERASE"/>
    <property type="match status" value="1"/>
</dbReference>
<dbReference type="Gene3D" id="3.90.550.10">
    <property type="entry name" value="Spore Coat Polysaccharide Biosynthesis Protein SpsA, Chain A"/>
    <property type="match status" value="1"/>
</dbReference>
<dbReference type="InterPro" id="IPR029044">
    <property type="entry name" value="Nucleotide-diphossugar_trans"/>
</dbReference>
<protein>
    <submittedName>
        <fullName evidence="2">Alpha-L-Rha alpha-1,3-L-rhamnosyltransferase</fullName>
    </submittedName>
</protein>
<dbReference type="EMBL" id="BMKU01000008">
    <property type="protein sequence ID" value="GGH01901.1"/>
    <property type="molecule type" value="Genomic_DNA"/>
</dbReference>
<evidence type="ECO:0000313" key="2">
    <source>
        <dbReference type="EMBL" id="GGH01901.1"/>
    </source>
</evidence>
<feature type="domain" description="Glycosyltransferase 2-like" evidence="1">
    <location>
        <begin position="2"/>
        <end position="155"/>
    </location>
</feature>
<keyword evidence="3" id="KW-1185">Reference proteome</keyword>
<sequence length="232" mass="26015">MASYRGAPYIAEQLQSILKELGANDEVVIVDDASPDNTIEVIRSITDPRIRLIESPQNRGYVRSFEAAVAASRGEYIFLSDQDDVWIPGRVAAMVVALESARVVASNFEMLGGGPRPWIPRLLPAWDRKPIANLLGVMIGYRAYYGCGMAFRRDMVPVFTPIPSYVHESHDLWLAICGNLSRSITHLEKSTLLRRLHDSNETPAGFRSLGRIIAARVMLARLILEARRRLKR</sequence>
<dbReference type="InterPro" id="IPR050834">
    <property type="entry name" value="Glycosyltransf_2"/>
</dbReference>
<dbReference type="Pfam" id="PF00535">
    <property type="entry name" value="Glycos_transf_2"/>
    <property type="match status" value="1"/>
</dbReference>
<proteinExistence type="predicted"/>
<dbReference type="InterPro" id="IPR001173">
    <property type="entry name" value="Glyco_trans_2-like"/>
</dbReference>
<evidence type="ECO:0000259" key="1">
    <source>
        <dbReference type="Pfam" id="PF00535"/>
    </source>
</evidence>
<evidence type="ECO:0000313" key="3">
    <source>
        <dbReference type="Proteomes" id="UP000596938"/>
    </source>
</evidence>
<name>A0ABQ1XST7_9MICC</name>
<organism evidence="2 3">
    <name type="scientific">Pseudarthrobacter polychromogenes</name>
    <dbReference type="NCBI Taxonomy" id="1676"/>
    <lineage>
        <taxon>Bacteria</taxon>
        <taxon>Bacillati</taxon>
        <taxon>Actinomycetota</taxon>
        <taxon>Actinomycetes</taxon>
        <taxon>Micrococcales</taxon>
        <taxon>Micrococcaceae</taxon>
        <taxon>Pseudarthrobacter</taxon>
    </lineage>
</organism>
<reference evidence="3" key="1">
    <citation type="journal article" date="2019" name="Int. J. Syst. Evol. Microbiol.">
        <title>The Global Catalogue of Microorganisms (GCM) 10K type strain sequencing project: providing services to taxonomists for standard genome sequencing and annotation.</title>
        <authorList>
            <consortium name="The Broad Institute Genomics Platform"/>
            <consortium name="The Broad Institute Genome Sequencing Center for Infectious Disease"/>
            <person name="Wu L."/>
            <person name="Ma J."/>
        </authorList>
    </citation>
    <scope>NUCLEOTIDE SEQUENCE [LARGE SCALE GENOMIC DNA]</scope>
    <source>
        <strain evidence="3">CGMCC 1.1927</strain>
    </source>
</reference>
<dbReference type="PANTHER" id="PTHR43685:SF2">
    <property type="entry name" value="GLYCOSYLTRANSFERASE 2-LIKE DOMAIN-CONTAINING PROTEIN"/>
    <property type="match status" value="1"/>
</dbReference>
<dbReference type="SUPFAM" id="SSF53448">
    <property type="entry name" value="Nucleotide-diphospho-sugar transferases"/>
    <property type="match status" value="1"/>
</dbReference>
<gene>
    <name evidence="2" type="ORF">GCM10011577_27150</name>
</gene>
<accession>A0ABQ1XST7</accession>